<evidence type="ECO:0000313" key="1">
    <source>
        <dbReference type="EMBL" id="SDT98052.1"/>
    </source>
</evidence>
<reference evidence="2" key="1">
    <citation type="submission" date="2016-10" db="EMBL/GenBank/DDBJ databases">
        <authorList>
            <person name="Varghese N."/>
            <person name="Submissions S."/>
        </authorList>
    </citation>
    <scope>NUCLEOTIDE SEQUENCE [LARGE SCALE GENOMIC DNA]</scope>
    <source>
        <strain evidence="2">DSM 17875</strain>
    </source>
</reference>
<protein>
    <submittedName>
        <fullName evidence="1">Uncharacterized protein</fullName>
    </submittedName>
</protein>
<gene>
    <name evidence="1" type="ORF">SAMN05216296_1039</name>
</gene>
<proteinExistence type="predicted"/>
<dbReference type="Proteomes" id="UP000243232">
    <property type="component" value="Chromosome I"/>
</dbReference>
<name>A0A1H2ESB1_9PSED</name>
<evidence type="ECO:0000313" key="2">
    <source>
        <dbReference type="Proteomes" id="UP000243232"/>
    </source>
</evidence>
<dbReference type="EMBL" id="LT629785">
    <property type="protein sequence ID" value="SDT98052.1"/>
    <property type="molecule type" value="Genomic_DNA"/>
</dbReference>
<dbReference type="STRING" id="364197.SAMN05216296_1039"/>
<dbReference type="RefSeq" id="WP_090193409.1">
    <property type="nucleotide sequence ID" value="NZ_LT629785.1"/>
</dbReference>
<organism evidence="1 2">
    <name type="scientific">Pseudomonas pohangensis</name>
    <dbReference type="NCBI Taxonomy" id="364197"/>
    <lineage>
        <taxon>Bacteria</taxon>
        <taxon>Pseudomonadati</taxon>
        <taxon>Pseudomonadota</taxon>
        <taxon>Gammaproteobacteria</taxon>
        <taxon>Pseudomonadales</taxon>
        <taxon>Pseudomonadaceae</taxon>
        <taxon>Pseudomonas</taxon>
    </lineage>
</organism>
<accession>A0A1H2ESB1</accession>
<keyword evidence="2" id="KW-1185">Reference proteome</keyword>
<dbReference type="AlphaFoldDB" id="A0A1H2ESB1"/>
<sequence length="112" mass="12739">MEHSHEDLDWHTIYEGSGSVADNSWIEEVAYLGSEKWLLRLYDDPAWSFEPEAPMEPEAKTSQELVAWVESIDSASDEDVIEKPRQKSLYEAAVNSGAKECAELLENILRKP</sequence>